<dbReference type="OrthoDB" id="198497at2157"/>
<dbReference type="GO" id="GO:0003677">
    <property type="term" value="F:DNA binding"/>
    <property type="evidence" value="ECO:0007669"/>
    <property type="project" value="UniProtKB-UniRule"/>
</dbReference>
<evidence type="ECO:0000256" key="3">
    <source>
        <dbReference type="ARBA" id="ARBA00023172"/>
    </source>
</evidence>
<dbReference type="InterPro" id="IPR011010">
    <property type="entry name" value="DNA_brk_join_enz"/>
</dbReference>
<dbReference type="STRING" id="1227498.C492_19052"/>
<evidence type="ECO:0000256" key="1">
    <source>
        <dbReference type="ARBA" id="ARBA00022908"/>
    </source>
</evidence>
<dbReference type="AlphaFoldDB" id="L9WWP6"/>
<dbReference type="InterPro" id="IPR013762">
    <property type="entry name" value="Integrase-like_cat_sf"/>
</dbReference>
<evidence type="ECO:0000259" key="5">
    <source>
        <dbReference type="PROSITE" id="PS51900"/>
    </source>
</evidence>
<comment type="caution">
    <text evidence="6">The sequence shown here is derived from an EMBL/GenBank/DDBJ whole genome shotgun (WGS) entry which is preliminary data.</text>
</comment>
<feature type="domain" description="Core-binding (CB)" evidence="5">
    <location>
        <begin position="13"/>
        <end position="100"/>
    </location>
</feature>
<evidence type="ECO:0000313" key="7">
    <source>
        <dbReference type="Proteomes" id="UP000011531"/>
    </source>
</evidence>
<keyword evidence="1" id="KW-0229">DNA integration</keyword>
<organism evidence="6 7">
    <name type="scientific">Natronococcus jeotgali DSM 18795</name>
    <dbReference type="NCBI Taxonomy" id="1227498"/>
    <lineage>
        <taxon>Archaea</taxon>
        <taxon>Methanobacteriati</taxon>
        <taxon>Methanobacteriota</taxon>
        <taxon>Stenosarchaea group</taxon>
        <taxon>Halobacteria</taxon>
        <taxon>Halobacteriales</taxon>
        <taxon>Natrialbaceae</taxon>
        <taxon>Natronococcus</taxon>
    </lineage>
</organism>
<dbReference type="SUPFAM" id="SSF56349">
    <property type="entry name" value="DNA breaking-rejoining enzymes"/>
    <property type="match status" value="1"/>
</dbReference>
<name>L9WWP6_9EURY</name>
<dbReference type="CDD" id="cd00397">
    <property type="entry name" value="DNA_BRE_C"/>
    <property type="match status" value="1"/>
</dbReference>
<dbReference type="Pfam" id="PF02899">
    <property type="entry name" value="Phage_int_SAM_1"/>
    <property type="match status" value="1"/>
</dbReference>
<dbReference type="InterPro" id="IPR044068">
    <property type="entry name" value="CB"/>
</dbReference>
<keyword evidence="2 4" id="KW-0238">DNA-binding</keyword>
<reference evidence="6 7" key="1">
    <citation type="journal article" date="2014" name="PLoS Genet.">
        <title>Phylogenetically driven sequencing of extremely halophilic archaea reveals strategies for static and dynamic osmo-response.</title>
        <authorList>
            <person name="Becker E.A."/>
            <person name="Seitzer P.M."/>
            <person name="Tritt A."/>
            <person name="Larsen D."/>
            <person name="Krusor M."/>
            <person name="Yao A.I."/>
            <person name="Wu D."/>
            <person name="Madern D."/>
            <person name="Eisen J.A."/>
            <person name="Darling A.E."/>
            <person name="Facciotti M.T."/>
        </authorList>
    </citation>
    <scope>NUCLEOTIDE SEQUENCE [LARGE SCALE GENOMIC DNA]</scope>
    <source>
        <strain evidence="6 7">DSM 18795</strain>
    </source>
</reference>
<sequence length="341" mass="39568">MSRTPNTNDLIPTTPSEAYELYLDDLEVDGAAESTQYAHKSRLGHFLRWCDQVSGIENLNNLTGRDIQQYRAWRRQDGDLNKVTVKTQMDTLRVFIRWCETIDAVRTDLHVTVRSPDLDDGENQRNETLSADRAEPILEYLSRYHYASAQHATIALMWTTCARVGAVHSLDIGDYEPEKQLIHFVHRPGTPLKNKEDGERYVSLNTETCRVLDDYINNNRHDTTDDNNRNPLLTSRQGRRHTTNLRAFVYRWTRPCVIGEECPAERNPDTCEAADNQQPYKCPESVAPHAVRRGAITRWLRDEVPPEVVGDRANVSKRVMDLHYNQMTEEERAEQRRDWFN</sequence>
<evidence type="ECO:0000313" key="6">
    <source>
        <dbReference type="EMBL" id="ELY52763.1"/>
    </source>
</evidence>
<dbReference type="Gene3D" id="1.10.443.10">
    <property type="entry name" value="Intergrase catalytic core"/>
    <property type="match status" value="1"/>
</dbReference>
<dbReference type="InterPro" id="IPR004107">
    <property type="entry name" value="Integrase_SAM-like_N"/>
</dbReference>
<dbReference type="EMBL" id="AOIA01000154">
    <property type="protein sequence ID" value="ELY52763.1"/>
    <property type="molecule type" value="Genomic_DNA"/>
</dbReference>
<dbReference type="GO" id="GO:0006310">
    <property type="term" value="P:DNA recombination"/>
    <property type="evidence" value="ECO:0007669"/>
    <property type="project" value="UniProtKB-KW"/>
</dbReference>
<dbReference type="GO" id="GO:0015074">
    <property type="term" value="P:DNA integration"/>
    <property type="evidence" value="ECO:0007669"/>
    <property type="project" value="UniProtKB-KW"/>
</dbReference>
<keyword evidence="3" id="KW-0233">DNA recombination</keyword>
<dbReference type="PANTHER" id="PTHR30349">
    <property type="entry name" value="PHAGE INTEGRASE-RELATED"/>
    <property type="match status" value="1"/>
</dbReference>
<accession>L9WWP6</accession>
<gene>
    <name evidence="6" type="ORF">C492_19052</name>
</gene>
<evidence type="ECO:0000256" key="2">
    <source>
        <dbReference type="ARBA" id="ARBA00023125"/>
    </source>
</evidence>
<evidence type="ECO:0000256" key="4">
    <source>
        <dbReference type="PROSITE-ProRule" id="PRU01248"/>
    </source>
</evidence>
<dbReference type="InterPro" id="IPR050090">
    <property type="entry name" value="Tyrosine_recombinase_XerCD"/>
</dbReference>
<protein>
    <submittedName>
        <fullName evidence="6">Integrase family protein</fullName>
    </submittedName>
</protein>
<keyword evidence="7" id="KW-1185">Reference proteome</keyword>
<dbReference type="Proteomes" id="UP000011531">
    <property type="component" value="Unassembled WGS sequence"/>
</dbReference>
<dbReference type="Gene3D" id="1.10.150.130">
    <property type="match status" value="1"/>
</dbReference>
<dbReference type="RefSeq" id="WP_008426376.1">
    <property type="nucleotide sequence ID" value="NZ_AOIA01000154.1"/>
</dbReference>
<dbReference type="PANTHER" id="PTHR30349:SF41">
    <property type="entry name" value="INTEGRASE_RECOMBINASE PROTEIN MJ0367-RELATED"/>
    <property type="match status" value="1"/>
</dbReference>
<dbReference type="PROSITE" id="PS51900">
    <property type="entry name" value="CB"/>
    <property type="match status" value="1"/>
</dbReference>
<dbReference type="InterPro" id="IPR010998">
    <property type="entry name" value="Integrase_recombinase_N"/>
</dbReference>
<proteinExistence type="predicted"/>